<organism evidence="2 3">
    <name type="scientific">Pleuronectes platessa</name>
    <name type="common">European plaice</name>
    <dbReference type="NCBI Taxonomy" id="8262"/>
    <lineage>
        <taxon>Eukaryota</taxon>
        <taxon>Metazoa</taxon>
        <taxon>Chordata</taxon>
        <taxon>Craniata</taxon>
        <taxon>Vertebrata</taxon>
        <taxon>Euteleostomi</taxon>
        <taxon>Actinopterygii</taxon>
        <taxon>Neopterygii</taxon>
        <taxon>Teleostei</taxon>
        <taxon>Neoteleostei</taxon>
        <taxon>Acanthomorphata</taxon>
        <taxon>Carangaria</taxon>
        <taxon>Pleuronectiformes</taxon>
        <taxon>Pleuronectoidei</taxon>
        <taxon>Pleuronectidae</taxon>
        <taxon>Pleuronectes</taxon>
    </lineage>
</organism>
<feature type="region of interest" description="Disordered" evidence="1">
    <location>
        <begin position="124"/>
        <end position="143"/>
    </location>
</feature>
<dbReference type="Proteomes" id="UP001153269">
    <property type="component" value="Unassembled WGS sequence"/>
</dbReference>
<protein>
    <submittedName>
        <fullName evidence="2">Uncharacterized protein</fullName>
    </submittedName>
</protein>
<evidence type="ECO:0000313" key="3">
    <source>
        <dbReference type="Proteomes" id="UP001153269"/>
    </source>
</evidence>
<evidence type="ECO:0000256" key="1">
    <source>
        <dbReference type="SAM" id="MobiDB-lite"/>
    </source>
</evidence>
<proteinExistence type="predicted"/>
<comment type="caution">
    <text evidence="2">The sequence shown here is derived from an EMBL/GenBank/DDBJ whole genome shotgun (WGS) entry which is preliminary data.</text>
</comment>
<gene>
    <name evidence="2" type="ORF">PLEPLA_LOCUS32124</name>
</gene>
<dbReference type="EMBL" id="CADEAL010003347">
    <property type="protein sequence ID" value="CAB1444408.1"/>
    <property type="molecule type" value="Genomic_DNA"/>
</dbReference>
<keyword evidence="3" id="KW-1185">Reference proteome</keyword>
<accession>A0A9N7V7Q7</accession>
<sequence length="143" mass="15520">MLLLTITEPTLLSLRRLLLSHVLTFLHPMRGLLVVDSSFSCQSQAAAILMSDAWKEGPVIPLLQTLRINLSVAERAAQCCDGVLQGVGLVVHERRQLPHHPPLSHHLHWVKLVSQDQAGPDQSVLSLPVSSGNAAAPANYSES</sequence>
<name>A0A9N7V7Q7_PLEPL</name>
<evidence type="ECO:0000313" key="2">
    <source>
        <dbReference type="EMBL" id="CAB1444408.1"/>
    </source>
</evidence>
<dbReference type="AlphaFoldDB" id="A0A9N7V7Q7"/>
<feature type="compositionally biased region" description="Polar residues" evidence="1">
    <location>
        <begin position="124"/>
        <end position="133"/>
    </location>
</feature>
<reference evidence="2" key="1">
    <citation type="submission" date="2020-03" db="EMBL/GenBank/DDBJ databases">
        <authorList>
            <person name="Weist P."/>
        </authorList>
    </citation>
    <scope>NUCLEOTIDE SEQUENCE</scope>
</reference>